<evidence type="ECO:0000256" key="1">
    <source>
        <dbReference type="SAM" id="Phobius"/>
    </source>
</evidence>
<evidence type="ECO:0000313" key="3">
    <source>
        <dbReference type="Proteomes" id="UP000001307"/>
    </source>
</evidence>
<protein>
    <submittedName>
        <fullName evidence="2">Uncharacterized protein</fullName>
    </submittedName>
</protein>
<dbReference type="AlphaFoldDB" id="E4XXC3"/>
<reference evidence="2" key="1">
    <citation type="journal article" date="2010" name="Science">
        <title>Plasticity of animal genome architecture unmasked by rapid evolution of a pelagic tunicate.</title>
        <authorList>
            <person name="Denoeud F."/>
            <person name="Henriet S."/>
            <person name="Mungpakdee S."/>
            <person name="Aury J.M."/>
            <person name="Da Silva C."/>
            <person name="Brinkmann H."/>
            <person name="Mikhaleva J."/>
            <person name="Olsen L.C."/>
            <person name="Jubin C."/>
            <person name="Canestro C."/>
            <person name="Bouquet J.M."/>
            <person name="Danks G."/>
            <person name="Poulain J."/>
            <person name="Campsteijn C."/>
            <person name="Adamski M."/>
            <person name="Cross I."/>
            <person name="Yadetie F."/>
            <person name="Muffato M."/>
            <person name="Louis A."/>
            <person name="Butcher S."/>
            <person name="Tsagkogeorga G."/>
            <person name="Konrad A."/>
            <person name="Singh S."/>
            <person name="Jensen M.F."/>
            <person name="Cong E.H."/>
            <person name="Eikeseth-Otteraa H."/>
            <person name="Noel B."/>
            <person name="Anthouard V."/>
            <person name="Porcel B.M."/>
            <person name="Kachouri-Lafond R."/>
            <person name="Nishino A."/>
            <person name="Ugolini M."/>
            <person name="Chourrout P."/>
            <person name="Nishida H."/>
            <person name="Aasland R."/>
            <person name="Huzurbazar S."/>
            <person name="Westhof E."/>
            <person name="Delsuc F."/>
            <person name="Lehrach H."/>
            <person name="Reinhardt R."/>
            <person name="Weissenbach J."/>
            <person name="Roy S.W."/>
            <person name="Artiguenave F."/>
            <person name="Postlethwait J.H."/>
            <person name="Manak J.R."/>
            <person name="Thompson E.M."/>
            <person name="Jaillon O."/>
            <person name="Du Pasquier L."/>
            <person name="Boudinot P."/>
            <person name="Liberles D.A."/>
            <person name="Volff J.N."/>
            <person name="Philippe H."/>
            <person name="Lenhard B."/>
            <person name="Roest Crollius H."/>
            <person name="Wincker P."/>
            <person name="Chourrout D."/>
        </authorList>
    </citation>
    <scope>NUCLEOTIDE SEQUENCE [LARGE SCALE GENOMIC DNA]</scope>
</reference>
<keyword evidence="1" id="KW-0472">Membrane</keyword>
<evidence type="ECO:0000313" key="2">
    <source>
        <dbReference type="EMBL" id="CBY14317.1"/>
    </source>
</evidence>
<keyword evidence="3" id="KW-1185">Reference proteome</keyword>
<dbReference type="Proteomes" id="UP000001307">
    <property type="component" value="Unassembled WGS sequence"/>
</dbReference>
<gene>
    <name evidence="2" type="ORF">GSOID_T00007305001</name>
</gene>
<dbReference type="EMBL" id="FN653273">
    <property type="protein sequence ID" value="CBY14317.1"/>
    <property type="molecule type" value="Genomic_DNA"/>
</dbReference>
<dbReference type="InParanoid" id="E4XXC3"/>
<feature type="transmembrane region" description="Helical" evidence="1">
    <location>
        <begin position="202"/>
        <end position="222"/>
    </location>
</feature>
<sequence length="232" mass="25850">MAFFTDESVTGFAYLRTYSFVCKVMVLFLTLVPVIILSRDFSTVKISIKYEMTLGEVTIPHRILMSAPEMICDEESLEKEKSLLEQDENISSIKAECLSQRSLLSARGFGLLVFIAAMLSTILYMSPLPSTYGIFYWNLAEQIWIGISLVVLMLAGVIPIIEGEINYSDALHCRADAEALLIPQASVAQLCPDGFENLRGNAVISGVFFLSSICPMGVLLWLTRRQKQAQIM</sequence>
<accession>E4XXC3</accession>
<proteinExistence type="predicted"/>
<feature type="transmembrane region" description="Helical" evidence="1">
    <location>
        <begin position="108"/>
        <end position="127"/>
    </location>
</feature>
<feature type="transmembrane region" description="Helical" evidence="1">
    <location>
        <begin position="20"/>
        <end position="38"/>
    </location>
</feature>
<keyword evidence="1" id="KW-0812">Transmembrane</keyword>
<organism evidence="2">
    <name type="scientific">Oikopleura dioica</name>
    <name type="common">Tunicate</name>
    <dbReference type="NCBI Taxonomy" id="34765"/>
    <lineage>
        <taxon>Eukaryota</taxon>
        <taxon>Metazoa</taxon>
        <taxon>Chordata</taxon>
        <taxon>Tunicata</taxon>
        <taxon>Appendicularia</taxon>
        <taxon>Copelata</taxon>
        <taxon>Oikopleuridae</taxon>
        <taxon>Oikopleura</taxon>
    </lineage>
</organism>
<name>E4XXC3_OIKDI</name>
<keyword evidence="1" id="KW-1133">Transmembrane helix</keyword>